<proteinExistence type="predicted"/>
<accession>E4S5U2</accession>
<dbReference type="RefSeq" id="WP_013433323.1">
    <property type="nucleotide sequence ID" value="NC_014721.1"/>
</dbReference>
<dbReference type="PROSITE" id="PS50943">
    <property type="entry name" value="HTH_CROC1"/>
    <property type="match status" value="1"/>
</dbReference>
<dbReference type="GO" id="GO:0003700">
    <property type="term" value="F:DNA-binding transcription factor activity"/>
    <property type="evidence" value="ECO:0007669"/>
    <property type="project" value="TreeGrafter"/>
</dbReference>
<organism evidence="3 4">
    <name type="scientific">Caldicellulosiruptor acetigenus (strain ATCC 700853 / DSM 12137 / I77R1B)</name>
    <name type="common">Caldicellulosiruptor kristjanssonii</name>
    <dbReference type="NCBI Taxonomy" id="632335"/>
    <lineage>
        <taxon>Bacteria</taxon>
        <taxon>Bacillati</taxon>
        <taxon>Bacillota</taxon>
        <taxon>Bacillota incertae sedis</taxon>
        <taxon>Caldicellulosiruptorales</taxon>
        <taxon>Caldicellulosiruptoraceae</taxon>
        <taxon>Caldicellulosiruptor</taxon>
    </lineage>
</organism>
<dbReference type="AlphaFoldDB" id="E4S5U2"/>
<reference key="1">
    <citation type="submission" date="2010-11" db="EMBL/GenBank/DDBJ databases">
        <title>Complete sequence of chromosome of Caldicellulosiruptor kristjanssonii 177R1B.</title>
        <authorList>
            <consortium name="US DOE Joint Genome Institute"/>
            <person name="Lucas S."/>
            <person name="Copeland A."/>
            <person name="Lapidus A."/>
            <person name="Cheng J.-F."/>
            <person name="Bruce D."/>
            <person name="Goodwin L."/>
            <person name="Pitluck S."/>
            <person name="Davenport K."/>
            <person name="Detter J.C."/>
            <person name="Han C."/>
            <person name="Tapia R."/>
            <person name="Land M."/>
            <person name="Hauser L."/>
            <person name="Jeffries C."/>
            <person name="Kyrpides N."/>
            <person name="Ivanova N."/>
            <person name="Mikhailova N."/>
            <person name="Blumer-Schuette S.E."/>
            <person name="Kelly R.M."/>
            <person name="Woyke T."/>
        </authorList>
    </citation>
    <scope>NUCLEOTIDE SEQUENCE</scope>
    <source>
        <strain>177R1B</strain>
    </source>
</reference>
<dbReference type="EMBL" id="CP002326">
    <property type="protein sequence ID" value="ADQ41602.1"/>
    <property type="molecule type" value="Genomic_DNA"/>
</dbReference>
<dbReference type="STRING" id="632335.Calkr_2137"/>
<reference evidence="3 4" key="2">
    <citation type="journal article" date="2011" name="J. Bacteriol.">
        <title>Complete genome sequences for the anaerobic, extremely thermophilic plant biomass-degrading bacteria Caldicellulosiruptor hydrothermalis, Caldicellulosiruptor kristjanssonii, Caldicellulosiruptor kronotskyensis, Caldicellulosiruptor owensenis, and Caldicellulosiruptor lactoaceticus.</title>
        <authorList>
            <person name="Blumer-Schuette S.E."/>
            <person name="Ozdemir I."/>
            <person name="Mistry D."/>
            <person name="Lucas S."/>
            <person name="Lapidus A."/>
            <person name="Cheng J.F."/>
            <person name="Goodwin L.A."/>
            <person name="Pitluck S."/>
            <person name="Land M.L."/>
            <person name="Hauser L.J."/>
            <person name="Woyke T."/>
            <person name="Mikhailova N."/>
            <person name="Pati A."/>
            <person name="Kyrpides N.C."/>
            <person name="Ivanova N."/>
            <person name="Detter J.C."/>
            <person name="Walston-Davenport K."/>
            <person name="Han S."/>
            <person name="Adams M.W."/>
            <person name="Kelly R.M."/>
        </authorList>
    </citation>
    <scope>NUCLEOTIDE SEQUENCE [LARGE SCALE GENOMIC DNA]</scope>
    <source>
        <strain evidence="4">ATCC 700853 / DSM 12137 / I77R1B</strain>
    </source>
</reference>
<dbReference type="PANTHER" id="PTHR46797:SF1">
    <property type="entry name" value="METHYLPHOSPHONATE SYNTHASE"/>
    <property type="match status" value="1"/>
</dbReference>
<dbReference type="PANTHER" id="PTHR46797">
    <property type="entry name" value="HTH-TYPE TRANSCRIPTIONAL REGULATOR"/>
    <property type="match status" value="1"/>
</dbReference>
<dbReference type="SUPFAM" id="SSF47413">
    <property type="entry name" value="lambda repressor-like DNA-binding domains"/>
    <property type="match status" value="1"/>
</dbReference>
<dbReference type="Proteomes" id="UP000009256">
    <property type="component" value="Chromosome"/>
</dbReference>
<feature type="domain" description="HTH cro/C1-type" evidence="2">
    <location>
        <begin position="7"/>
        <end position="61"/>
    </location>
</feature>
<dbReference type="SMART" id="SM00530">
    <property type="entry name" value="HTH_XRE"/>
    <property type="match status" value="1"/>
</dbReference>
<dbReference type="CDD" id="cd00093">
    <property type="entry name" value="HTH_XRE"/>
    <property type="match status" value="1"/>
</dbReference>
<dbReference type="InterPro" id="IPR001387">
    <property type="entry name" value="Cro/C1-type_HTH"/>
</dbReference>
<evidence type="ECO:0000259" key="2">
    <source>
        <dbReference type="PROSITE" id="PS50943"/>
    </source>
</evidence>
<evidence type="ECO:0000256" key="1">
    <source>
        <dbReference type="ARBA" id="ARBA00023125"/>
    </source>
</evidence>
<dbReference type="InterPro" id="IPR010982">
    <property type="entry name" value="Lambda_DNA-bd_dom_sf"/>
</dbReference>
<sequence length="144" mass="16385">MDIGKRIVELREKYGFTRYKLSELSGVSQSALSEIERGIKQPTITTIENICRAFNLTLADFFAEKEPEIPPEVRSLINTAANLSPTQIQLLDSFLQTFQPGRIVFLDDLLPEAAELIKITKKLDKEKIRILLNVARSMFESEDL</sequence>
<dbReference type="eggNOG" id="COG1476">
    <property type="taxonomic scope" value="Bacteria"/>
</dbReference>
<dbReference type="OrthoDB" id="1716958at2"/>
<dbReference type="Gene3D" id="1.10.260.40">
    <property type="entry name" value="lambda repressor-like DNA-binding domains"/>
    <property type="match status" value="1"/>
</dbReference>
<gene>
    <name evidence="3" type="ordered locus">Calkr_2137</name>
</gene>
<evidence type="ECO:0000313" key="3">
    <source>
        <dbReference type="EMBL" id="ADQ41602.1"/>
    </source>
</evidence>
<name>E4S5U2_CALA7</name>
<evidence type="ECO:0000313" key="4">
    <source>
        <dbReference type="Proteomes" id="UP000009256"/>
    </source>
</evidence>
<dbReference type="HOGENOM" id="CLU_066192_17_15_9"/>
<dbReference type="KEGG" id="cki:Calkr_2137"/>
<keyword evidence="1" id="KW-0238">DNA-binding</keyword>
<dbReference type="Pfam" id="PF01381">
    <property type="entry name" value="HTH_3"/>
    <property type="match status" value="1"/>
</dbReference>
<protein>
    <submittedName>
        <fullName evidence="3">Helix-turn-helix domain protein</fullName>
    </submittedName>
</protein>
<dbReference type="GO" id="GO:0003677">
    <property type="term" value="F:DNA binding"/>
    <property type="evidence" value="ECO:0007669"/>
    <property type="project" value="UniProtKB-KW"/>
</dbReference>
<keyword evidence="4" id="KW-1185">Reference proteome</keyword>
<dbReference type="InterPro" id="IPR050807">
    <property type="entry name" value="TransReg_Diox_bact_type"/>
</dbReference>
<dbReference type="GO" id="GO:0005829">
    <property type="term" value="C:cytosol"/>
    <property type="evidence" value="ECO:0007669"/>
    <property type="project" value="TreeGrafter"/>
</dbReference>